<protein>
    <recommendedName>
        <fullName evidence="2">NrS-1 polymerase-like HBD domain-containing protein</fullName>
    </recommendedName>
</protein>
<dbReference type="Pfam" id="PF22763">
    <property type="entry name" value="NrS1-1_pol-like_HBD"/>
    <property type="match status" value="1"/>
</dbReference>
<feature type="compositionally biased region" description="Basic and acidic residues" evidence="1">
    <location>
        <begin position="382"/>
        <end position="391"/>
    </location>
</feature>
<evidence type="ECO:0000259" key="2">
    <source>
        <dbReference type="Pfam" id="PF22763"/>
    </source>
</evidence>
<feature type="region of interest" description="Disordered" evidence="1">
    <location>
        <begin position="302"/>
        <end position="330"/>
    </location>
</feature>
<evidence type="ECO:0000256" key="1">
    <source>
        <dbReference type="SAM" id="MobiDB-lite"/>
    </source>
</evidence>
<accession>A0A6B0GRG8</accession>
<comment type="caution">
    <text evidence="3">The sequence shown here is derived from an EMBL/GenBank/DDBJ whole genome shotgun (WGS) entry which is preliminary data.</text>
</comment>
<dbReference type="InterPro" id="IPR054468">
    <property type="entry name" value="NrSPol-like_HBD"/>
</dbReference>
<proteinExistence type="predicted"/>
<evidence type="ECO:0000313" key="3">
    <source>
        <dbReference type="EMBL" id="MWG35283.1"/>
    </source>
</evidence>
<evidence type="ECO:0000313" key="4">
    <source>
        <dbReference type="Proteomes" id="UP000451471"/>
    </source>
</evidence>
<dbReference type="EMBL" id="WSZK01000019">
    <property type="protein sequence ID" value="MWG35283.1"/>
    <property type="molecule type" value="Genomic_DNA"/>
</dbReference>
<keyword evidence="4" id="KW-1185">Reference proteome</keyword>
<gene>
    <name evidence="3" type="ORF">GQS65_12425</name>
</gene>
<dbReference type="Gene3D" id="1.20.5.340">
    <property type="match status" value="1"/>
</dbReference>
<organism evidence="3 4">
    <name type="scientific">Halomarina oriensis</name>
    <dbReference type="NCBI Taxonomy" id="671145"/>
    <lineage>
        <taxon>Archaea</taxon>
        <taxon>Methanobacteriati</taxon>
        <taxon>Methanobacteriota</taxon>
        <taxon>Stenosarchaea group</taxon>
        <taxon>Halobacteria</taxon>
        <taxon>Halobacteriales</taxon>
        <taxon>Natronomonadaceae</taxon>
        <taxon>Halomarina</taxon>
    </lineage>
</organism>
<feature type="compositionally biased region" description="Acidic residues" evidence="1">
    <location>
        <begin position="308"/>
        <end position="318"/>
    </location>
</feature>
<name>A0A6B0GRG8_9EURY</name>
<feature type="domain" description="NrS-1 polymerase-like HBD" evidence="2">
    <location>
        <begin position="239"/>
        <end position="304"/>
    </location>
</feature>
<feature type="region of interest" description="Disordered" evidence="1">
    <location>
        <begin position="382"/>
        <end position="407"/>
    </location>
</feature>
<dbReference type="Proteomes" id="UP000451471">
    <property type="component" value="Unassembled WGS sequence"/>
</dbReference>
<dbReference type="AlphaFoldDB" id="A0A6B0GRG8"/>
<dbReference type="OrthoDB" id="238910at2157"/>
<sequence>MREELHIDSGVVPSALRDRPQWVCWRSEQRDDKSTKVPVDAHTGEYASATDAGTWTDVETALKYARDHDSVDGVGFVFTEDDSLVGVDLDDCRDSDTGELSENARAIVEQLDSYTEVSPSGTGVHVIVHGALPEGRNRHGDVELYETARYFTVTGGCLGEQRAIHERTDELAAVHREHVAQETETTADHPPAAVEASVSAASAGNALSDDDLLEKARSAQNGQKFGALWQGDTSGYDSHSEADMALCCLLAFWTGRDQGRVDRLFRESGLLRGKWDEVHYADGATYGERTVERALQVTTDAYDPEHAGEDEDTSDAEGGDATQPSDRSHAYLVERNRLLREQIDRLETDLEDADERIESLRAIVDQLEADLTEREQTIDTLREDAQSRESRGVWGRAKRAFDRDTPE</sequence>
<reference evidence="3 4" key="1">
    <citation type="submission" date="2019-12" db="EMBL/GenBank/DDBJ databases">
        <title>Halocatena pleomorpha gen. nov. sp. nov., an extremely halophilic archaeon of family Halobacteriaceae isolated from saltpan soil.</title>
        <authorList>
            <person name="Pal Y."/>
            <person name="Verma A."/>
            <person name="Krishnamurthi S."/>
            <person name="Kumar P."/>
        </authorList>
    </citation>
    <scope>NUCLEOTIDE SEQUENCE [LARGE SCALE GENOMIC DNA]</scope>
    <source>
        <strain evidence="3 4">JCM 16495</strain>
    </source>
</reference>